<dbReference type="Pfam" id="PF08244">
    <property type="entry name" value="Glyco_hydro_32C"/>
    <property type="match status" value="1"/>
</dbReference>
<dbReference type="GO" id="GO:0005975">
    <property type="term" value="P:carbohydrate metabolic process"/>
    <property type="evidence" value="ECO:0007669"/>
    <property type="project" value="InterPro"/>
</dbReference>
<dbReference type="InterPro" id="IPR013189">
    <property type="entry name" value="Glyco_hydro_32_C"/>
</dbReference>
<dbReference type="SUPFAM" id="SSF49899">
    <property type="entry name" value="Concanavalin A-like lectins/glucanases"/>
    <property type="match status" value="1"/>
</dbReference>
<keyword evidence="3 4" id="KW-0326">Glycosidase</keyword>
<protein>
    <recommendedName>
        <fullName evidence="9">Beta-fructofuranosidase</fullName>
    </recommendedName>
</protein>
<keyword evidence="2 4" id="KW-0378">Hydrolase</keyword>
<dbReference type="Gene3D" id="2.115.10.20">
    <property type="entry name" value="Glycosyl hydrolase domain, family 43"/>
    <property type="match status" value="1"/>
</dbReference>
<dbReference type="Gene3D" id="2.60.120.560">
    <property type="entry name" value="Exo-inulinase, domain 1"/>
    <property type="match status" value="1"/>
</dbReference>
<feature type="non-terminal residue" evidence="7">
    <location>
        <position position="1"/>
    </location>
</feature>
<feature type="domain" description="Glycosyl hydrolase family 32 C-terminal" evidence="6">
    <location>
        <begin position="313"/>
        <end position="503"/>
    </location>
</feature>
<dbReference type="AlphaFoldDB" id="A0AA38FA00"/>
<dbReference type="InterPro" id="IPR013148">
    <property type="entry name" value="Glyco_hydro_32_N"/>
</dbReference>
<evidence type="ECO:0000313" key="8">
    <source>
        <dbReference type="Proteomes" id="UP000824469"/>
    </source>
</evidence>
<comment type="similarity">
    <text evidence="1 4">Belongs to the glycosyl hydrolase 32 family.</text>
</comment>
<dbReference type="InterPro" id="IPR050551">
    <property type="entry name" value="Fructan_Metab_Enzymes"/>
</dbReference>
<reference evidence="7 8" key="1">
    <citation type="journal article" date="2021" name="Nat. Plants">
        <title>The Taxus genome provides insights into paclitaxel biosynthesis.</title>
        <authorList>
            <person name="Xiong X."/>
            <person name="Gou J."/>
            <person name="Liao Q."/>
            <person name="Li Y."/>
            <person name="Zhou Q."/>
            <person name="Bi G."/>
            <person name="Li C."/>
            <person name="Du R."/>
            <person name="Wang X."/>
            <person name="Sun T."/>
            <person name="Guo L."/>
            <person name="Liang H."/>
            <person name="Lu P."/>
            <person name="Wu Y."/>
            <person name="Zhang Z."/>
            <person name="Ro D.K."/>
            <person name="Shang Y."/>
            <person name="Huang S."/>
            <person name="Yan J."/>
        </authorList>
    </citation>
    <scope>NUCLEOTIDE SEQUENCE [LARGE SCALE GENOMIC DNA]</scope>
    <source>
        <strain evidence="7">Ta-2019</strain>
    </source>
</reference>
<evidence type="ECO:0000259" key="6">
    <source>
        <dbReference type="Pfam" id="PF08244"/>
    </source>
</evidence>
<dbReference type="Pfam" id="PF00251">
    <property type="entry name" value="Glyco_hydro_32N"/>
    <property type="match status" value="1"/>
</dbReference>
<accession>A0AA38FA00</accession>
<dbReference type="FunFam" id="2.115.10.20:FF:000001">
    <property type="entry name" value="Beta-fructofuranosidase, insoluble isoenzyme CWINV1"/>
    <property type="match status" value="1"/>
</dbReference>
<dbReference type="GO" id="GO:0004553">
    <property type="term" value="F:hydrolase activity, hydrolyzing O-glycosyl compounds"/>
    <property type="evidence" value="ECO:0007669"/>
    <property type="project" value="InterPro"/>
</dbReference>
<evidence type="ECO:0000259" key="5">
    <source>
        <dbReference type="Pfam" id="PF00251"/>
    </source>
</evidence>
<gene>
    <name evidence="7" type="ORF">KI387_029681</name>
</gene>
<evidence type="ECO:0008006" key="9">
    <source>
        <dbReference type="Google" id="ProtNLM"/>
    </source>
</evidence>
<keyword evidence="8" id="KW-1185">Reference proteome</keyword>
<evidence type="ECO:0000313" key="7">
    <source>
        <dbReference type="EMBL" id="KAH9297999.1"/>
    </source>
</evidence>
<dbReference type="Proteomes" id="UP000824469">
    <property type="component" value="Unassembled WGS sequence"/>
</dbReference>
<proteinExistence type="inferred from homology"/>
<dbReference type="FunFam" id="2.60.120.560:FF:000002">
    <property type="entry name" value="Beta-fructofuranosidase, insoluble isoenzyme CWINV1"/>
    <property type="match status" value="1"/>
</dbReference>
<evidence type="ECO:0000256" key="2">
    <source>
        <dbReference type="ARBA" id="ARBA00022801"/>
    </source>
</evidence>
<dbReference type="SUPFAM" id="SSF75005">
    <property type="entry name" value="Arabinanase/levansucrase/invertase"/>
    <property type="match status" value="1"/>
</dbReference>
<dbReference type="SMART" id="SM00640">
    <property type="entry name" value="Glyco_32"/>
    <property type="match status" value="1"/>
</dbReference>
<dbReference type="InterPro" id="IPR013320">
    <property type="entry name" value="ConA-like_dom_sf"/>
</dbReference>
<dbReference type="PANTHER" id="PTHR31953">
    <property type="entry name" value="BETA-FRUCTOFURANOSIDASE, INSOLUBLE ISOENZYME CWINV1-RELATED"/>
    <property type="match status" value="1"/>
</dbReference>
<evidence type="ECO:0000256" key="4">
    <source>
        <dbReference type="RuleBase" id="RU362110"/>
    </source>
</evidence>
<name>A0AA38FA00_TAXCH</name>
<evidence type="ECO:0000256" key="3">
    <source>
        <dbReference type="ARBA" id="ARBA00023295"/>
    </source>
</evidence>
<organism evidence="7 8">
    <name type="scientific">Taxus chinensis</name>
    <name type="common">Chinese yew</name>
    <name type="synonym">Taxus wallichiana var. chinensis</name>
    <dbReference type="NCBI Taxonomy" id="29808"/>
    <lineage>
        <taxon>Eukaryota</taxon>
        <taxon>Viridiplantae</taxon>
        <taxon>Streptophyta</taxon>
        <taxon>Embryophyta</taxon>
        <taxon>Tracheophyta</taxon>
        <taxon>Spermatophyta</taxon>
        <taxon>Pinopsida</taxon>
        <taxon>Pinidae</taxon>
        <taxon>Conifers II</taxon>
        <taxon>Cupressales</taxon>
        <taxon>Taxaceae</taxon>
        <taxon>Taxus</taxon>
    </lineage>
</organism>
<dbReference type="InterPro" id="IPR001362">
    <property type="entry name" value="Glyco_hydro_32"/>
</dbReference>
<dbReference type="CDD" id="cd18624">
    <property type="entry name" value="GH32_Fruct1-like"/>
    <property type="match status" value="1"/>
</dbReference>
<dbReference type="InterPro" id="IPR023296">
    <property type="entry name" value="Glyco_hydro_beta-prop_sf"/>
</dbReference>
<dbReference type="EMBL" id="JAHRHJ020000010">
    <property type="protein sequence ID" value="KAH9297999.1"/>
    <property type="molecule type" value="Genomic_DNA"/>
</dbReference>
<feature type="domain" description="Glycosyl hydrolase family 32 N-terminal" evidence="5">
    <location>
        <begin position="1"/>
        <end position="310"/>
    </location>
</feature>
<comment type="caution">
    <text evidence="7">The sequence shown here is derived from an EMBL/GenBank/DDBJ whole genome shotgun (WGS) entry which is preliminary data.</text>
</comment>
<dbReference type="OMA" id="WANESSC"/>
<sequence length="513" mass="57950">PNGPMFYKGLYHIFYQYNPRAAVWGNIVWQHAVSEDLVNWESLETAIAPSEWYDINGCWSGSATFISPEKPVIIYTGSDNSFRQVQNMVVPKNASDPYLKEWVKIPQNPIMVPDNTINGSSFRDPTTAWLGNDGRWRLLVGNKEDRHHKGKLLVYTSKDFIRWTKKQHPLHSAKKLGMWECPDFYPVALSGTHGLDTSVSGSGIKHVLKVALDDNRIEYYTVGTYFPNVDRYVPDNTSADNRYGLRYDYGKFYASKTFFDYNKNRRILWGWINESDSVPDDVAKGWSGVQAIPRTVWLDNVSKSVLMQWPVSELESLRGQRVYKDNILLNTGSAVEITGLKAAQVDVEVSFTFPSLNCEKEELEMDAKLSAQQLCSERGATSKSAGGPFGLLLLASKDLAEYTAVFFRIGLHQNEMKLLMCSDQTRSSLRINVDKTTYGHFVPFSFKKKSVSIRVLVDHSIVESFAEGGKTCITSRVYPTLAIDKDAHLFVFNNATFSVTATKLSGWDMGRPL</sequence>
<evidence type="ECO:0000256" key="1">
    <source>
        <dbReference type="ARBA" id="ARBA00009902"/>
    </source>
</evidence>